<dbReference type="PANTHER" id="PTHR48475:SF2">
    <property type="entry name" value="RIBONUCLEASE H"/>
    <property type="match status" value="1"/>
</dbReference>
<dbReference type="PANTHER" id="PTHR48475">
    <property type="entry name" value="RIBONUCLEASE H"/>
    <property type="match status" value="1"/>
</dbReference>
<feature type="compositionally biased region" description="Polar residues" evidence="1">
    <location>
        <begin position="47"/>
        <end position="59"/>
    </location>
</feature>
<dbReference type="RefSeq" id="XP_009801153.1">
    <property type="nucleotide sequence ID" value="XM_009802851.1"/>
</dbReference>
<evidence type="ECO:0000256" key="1">
    <source>
        <dbReference type="SAM" id="MobiDB-lite"/>
    </source>
</evidence>
<feature type="region of interest" description="Disordered" evidence="1">
    <location>
        <begin position="47"/>
        <end position="82"/>
    </location>
</feature>
<evidence type="ECO:0000313" key="3">
    <source>
        <dbReference type="RefSeq" id="XP_009801153.1"/>
    </source>
</evidence>
<dbReference type="STRING" id="4096.A0A1U7YDF1"/>
<proteinExistence type="predicted"/>
<dbReference type="GO" id="GO:0003676">
    <property type="term" value="F:nucleic acid binding"/>
    <property type="evidence" value="ECO:0007669"/>
    <property type="project" value="InterPro"/>
</dbReference>
<accession>A0A1U7YDF1</accession>
<keyword evidence="2" id="KW-1185">Reference proteome</keyword>
<reference evidence="3" key="2">
    <citation type="submission" date="2025-08" db="UniProtKB">
        <authorList>
            <consortium name="RefSeq"/>
        </authorList>
    </citation>
    <scope>IDENTIFICATION</scope>
    <source>
        <tissue evidence="3">Leaf</tissue>
    </source>
</reference>
<dbReference type="Proteomes" id="UP000189701">
    <property type="component" value="Unplaced"/>
</dbReference>
<protein>
    <submittedName>
        <fullName evidence="3">Uncharacterized protein LOC104246939</fullName>
    </submittedName>
</protein>
<dbReference type="InterPro" id="IPR036397">
    <property type="entry name" value="RNaseH_sf"/>
</dbReference>
<reference evidence="2" key="1">
    <citation type="journal article" date="2013" name="Genome Biol.">
        <title>Reference genomes and transcriptomes of Nicotiana sylvestris and Nicotiana tomentosiformis.</title>
        <authorList>
            <person name="Sierro N."/>
            <person name="Battey J.N."/>
            <person name="Ouadi S."/>
            <person name="Bovet L."/>
            <person name="Goepfert S."/>
            <person name="Bakaher N."/>
            <person name="Peitsch M.C."/>
            <person name="Ivanov N.V."/>
        </authorList>
    </citation>
    <scope>NUCLEOTIDE SEQUENCE [LARGE SCALE GENOMIC DNA]</scope>
</reference>
<dbReference type="Gene3D" id="3.30.420.10">
    <property type="entry name" value="Ribonuclease H-like superfamily/Ribonuclease H"/>
    <property type="match status" value="1"/>
</dbReference>
<organism evidence="2 3">
    <name type="scientific">Nicotiana sylvestris</name>
    <name type="common">Wood tobacco</name>
    <name type="synonym">South American tobacco</name>
    <dbReference type="NCBI Taxonomy" id="4096"/>
    <lineage>
        <taxon>Eukaryota</taxon>
        <taxon>Viridiplantae</taxon>
        <taxon>Streptophyta</taxon>
        <taxon>Embryophyta</taxon>
        <taxon>Tracheophyta</taxon>
        <taxon>Spermatophyta</taxon>
        <taxon>Magnoliopsida</taxon>
        <taxon>eudicotyledons</taxon>
        <taxon>Gunneridae</taxon>
        <taxon>Pentapetalae</taxon>
        <taxon>asterids</taxon>
        <taxon>lamiids</taxon>
        <taxon>Solanales</taxon>
        <taxon>Solanaceae</taxon>
        <taxon>Nicotianoideae</taxon>
        <taxon>Nicotianeae</taxon>
        <taxon>Nicotiana</taxon>
    </lineage>
</organism>
<evidence type="ECO:0000313" key="2">
    <source>
        <dbReference type="Proteomes" id="UP000189701"/>
    </source>
</evidence>
<gene>
    <name evidence="3" type="primary">LOC104246939</name>
</gene>
<dbReference type="AlphaFoldDB" id="A0A1U7YDF1"/>
<feature type="region of interest" description="Disordered" evidence="1">
    <location>
        <begin position="1"/>
        <end position="23"/>
    </location>
</feature>
<name>A0A1U7YDF1_NICSY</name>
<dbReference type="OrthoDB" id="1934939at2759"/>
<dbReference type="eggNOG" id="KOG0017">
    <property type="taxonomic scope" value="Eukaryota"/>
</dbReference>
<sequence length="255" mass="28769">MTFVKGHSVARYPNDSDPIKQDECSKRYTKATAVPIQVSSLKYANKKSSCSCGKTSYGASVSPKKSVATTDPSLSGKRRLSSSKMKKLEDAKGLWPELLPEVLWAYRTTPKTSTGKTLYLPVYRTDAVIPVDVGEPNLRYSNESRSSNNESRLHDLDEVEERRDMAHIRMVAQKQQVERYYNKKDKIRPLRVGDYVLKAKTQAAKDPNKGKLGINWDGPHKITAAASKGAFQLETMEGKLLQNNWNVAHLKYFHF</sequence>